<feature type="region of interest" description="Disordered" evidence="4">
    <location>
        <begin position="706"/>
        <end position="750"/>
    </location>
</feature>
<dbReference type="SMART" id="SM00361">
    <property type="entry name" value="RRM_1"/>
    <property type="match status" value="1"/>
</dbReference>
<comment type="caution">
    <text evidence="7">The sequence shown here is derived from an EMBL/GenBank/DDBJ whole genome shotgun (WGS) entry which is preliminary data.</text>
</comment>
<keyword evidence="2" id="KW-0479">Metal-binding</keyword>
<dbReference type="PANTHER" id="PTHR12603">
    <property type="entry name" value="CCR4-NOT TRANSCRIPTION COMPLEX RELATED"/>
    <property type="match status" value="1"/>
</dbReference>
<dbReference type="InterPro" id="IPR039780">
    <property type="entry name" value="Mot2"/>
</dbReference>
<feature type="compositionally biased region" description="Polar residues" evidence="4">
    <location>
        <begin position="319"/>
        <end position="334"/>
    </location>
</feature>
<dbReference type="Proteomes" id="UP000789739">
    <property type="component" value="Unassembled WGS sequence"/>
</dbReference>
<evidence type="ECO:0000259" key="6">
    <source>
        <dbReference type="PROSITE" id="PS50103"/>
    </source>
</evidence>
<dbReference type="Gene3D" id="3.30.70.330">
    <property type="match status" value="1"/>
</dbReference>
<dbReference type="InterPro" id="IPR000504">
    <property type="entry name" value="RRM_dom"/>
</dbReference>
<feature type="compositionally biased region" description="Low complexity" evidence="4">
    <location>
        <begin position="209"/>
        <end position="227"/>
    </location>
</feature>
<dbReference type="PROSITE" id="PS50103">
    <property type="entry name" value="ZF_C3H1"/>
    <property type="match status" value="1"/>
</dbReference>
<feature type="compositionally biased region" description="Polar residues" evidence="4">
    <location>
        <begin position="738"/>
        <end position="750"/>
    </location>
</feature>
<feature type="compositionally biased region" description="Pro residues" evidence="4">
    <location>
        <begin position="228"/>
        <end position="239"/>
    </location>
</feature>
<feature type="domain" description="C3H1-type" evidence="6">
    <location>
        <begin position="94"/>
        <end position="121"/>
    </location>
</feature>
<evidence type="ECO:0000256" key="1">
    <source>
        <dbReference type="PROSITE-ProRule" id="PRU00176"/>
    </source>
</evidence>
<feature type="compositionally biased region" description="Polar residues" evidence="4">
    <location>
        <begin position="529"/>
        <end position="546"/>
    </location>
</feature>
<evidence type="ECO:0000313" key="7">
    <source>
        <dbReference type="EMBL" id="CAG8546562.1"/>
    </source>
</evidence>
<keyword evidence="8" id="KW-1185">Reference proteome</keyword>
<keyword evidence="2" id="KW-0862">Zinc</keyword>
<evidence type="ECO:0000256" key="4">
    <source>
        <dbReference type="SAM" id="MobiDB-lite"/>
    </source>
</evidence>
<feature type="coiled-coil region" evidence="3">
    <location>
        <begin position="783"/>
        <end position="810"/>
    </location>
</feature>
<feature type="domain" description="RRM" evidence="5">
    <location>
        <begin position="7"/>
        <end position="97"/>
    </location>
</feature>
<dbReference type="GO" id="GO:0008270">
    <property type="term" value="F:zinc ion binding"/>
    <property type="evidence" value="ECO:0007669"/>
    <property type="project" value="UniProtKB-KW"/>
</dbReference>
<evidence type="ECO:0000256" key="3">
    <source>
        <dbReference type="SAM" id="Coils"/>
    </source>
</evidence>
<feature type="region of interest" description="Disordered" evidence="4">
    <location>
        <begin position="144"/>
        <end position="347"/>
    </location>
</feature>
<accession>A0A9N9AYA1</accession>
<dbReference type="InterPro" id="IPR012677">
    <property type="entry name" value="Nucleotide-bd_a/b_plait_sf"/>
</dbReference>
<feature type="compositionally biased region" description="Basic and acidic residues" evidence="4">
    <location>
        <begin position="279"/>
        <end position="288"/>
    </location>
</feature>
<dbReference type="InterPro" id="IPR000571">
    <property type="entry name" value="Znf_CCCH"/>
</dbReference>
<feature type="compositionally biased region" description="Basic and acidic residues" evidence="4">
    <location>
        <begin position="168"/>
        <end position="193"/>
    </location>
</feature>
<dbReference type="InterPro" id="IPR003954">
    <property type="entry name" value="RRM_euk-type"/>
</dbReference>
<organism evidence="7 8">
    <name type="scientific">Paraglomus brasilianum</name>
    <dbReference type="NCBI Taxonomy" id="144538"/>
    <lineage>
        <taxon>Eukaryota</taxon>
        <taxon>Fungi</taxon>
        <taxon>Fungi incertae sedis</taxon>
        <taxon>Mucoromycota</taxon>
        <taxon>Glomeromycotina</taxon>
        <taxon>Glomeromycetes</taxon>
        <taxon>Paraglomerales</taxon>
        <taxon>Paraglomeraceae</taxon>
        <taxon>Paraglomus</taxon>
    </lineage>
</organism>
<dbReference type="OrthoDB" id="1923159at2759"/>
<dbReference type="FunFam" id="3.30.70.330:FF:000257">
    <property type="entry name" value="CCR4-NOT core complex subunit Not4"/>
    <property type="match status" value="1"/>
</dbReference>
<feature type="zinc finger region" description="C3H1-type" evidence="2">
    <location>
        <begin position="94"/>
        <end position="121"/>
    </location>
</feature>
<proteinExistence type="predicted"/>
<feature type="region of interest" description="Disordered" evidence="4">
    <location>
        <begin position="461"/>
        <end position="486"/>
    </location>
</feature>
<dbReference type="GO" id="GO:0030014">
    <property type="term" value="C:CCR4-NOT complex"/>
    <property type="evidence" value="ECO:0007669"/>
    <property type="project" value="InterPro"/>
</dbReference>
<keyword evidence="1" id="KW-0694">RNA-binding</keyword>
<dbReference type="GO" id="GO:0016567">
    <property type="term" value="P:protein ubiquitination"/>
    <property type="evidence" value="ECO:0007669"/>
    <property type="project" value="TreeGrafter"/>
</dbReference>
<dbReference type="PANTHER" id="PTHR12603:SF0">
    <property type="entry name" value="CCR4-NOT TRANSCRIPTION COMPLEX SUBUNIT 4"/>
    <property type="match status" value="1"/>
</dbReference>
<dbReference type="GO" id="GO:0004842">
    <property type="term" value="F:ubiquitin-protein transferase activity"/>
    <property type="evidence" value="ECO:0007669"/>
    <property type="project" value="InterPro"/>
</dbReference>
<feature type="compositionally biased region" description="Low complexity" evidence="4">
    <location>
        <begin position="335"/>
        <end position="347"/>
    </location>
</feature>
<keyword evidence="3" id="KW-0175">Coiled coil</keyword>
<feature type="compositionally biased region" description="Polar residues" evidence="4">
    <location>
        <begin position="461"/>
        <end position="482"/>
    </location>
</feature>
<evidence type="ECO:0000256" key="2">
    <source>
        <dbReference type="PROSITE-ProRule" id="PRU00723"/>
    </source>
</evidence>
<dbReference type="EMBL" id="CAJVPI010000529">
    <property type="protein sequence ID" value="CAG8546562.1"/>
    <property type="molecule type" value="Genomic_DNA"/>
</dbReference>
<dbReference type="SUPFAM" id="SSF54928">
    <property type="entry name" value="RNA-binding domain, RBD"/>
    <property type="match status" value="1"/>
</dbReference>
<gene>
    <name evidence="7" type="ORF">PBRASI_LOCUS4865</name>
</gene>
<sequence length="866" mass="95556">MRVVQKNLVYVIGLSPKIATEEILRSHDYFGQYGRIAKIVVNRRNTTSSSTPGVPTPQPSVGVYITYYRKEDAAKAIAAVDGSMSDGKVLRASYGTTKYCTNYLQNTKCQNPTCMYLHEPGEEADSYTKEDLASVKYHLKDHVNEKDAPSKGHAIGKVTSAPSSSFHVKKEPPHRVFGPDHDKTNHDDKDEGKPSSVENTPVLNKYSMPTSNSQSQPSTPHNSQHPPFSQPPHSSPPTQPYQRPRRAATIDVLPSAKSSTKKSTEQLTNATPVTPPPVKRKDTVELGKQKQLQIQQQSGSIQQQSFPSQTEQPKKDKAQQQTDILKDPASNNSNPQTPKYPTKQPTIPDFDQVLSALSDGSFTFALNNGTVDETVTEIKEKDEDIALSTSEAGVSRIVSPPPGVGFGRTDTVGSAINSVPDAEYTQPALTPYRGLFNPFASNEDKRFDPFAASNTQTQIALPTDSTSNHNNILGSPSTQSTTKSRHASRFDFAQDENDTYSISDPLSMKDLQEGFRALFPNVNVSFGPSETHSDLAWTNTTDTPLNTPRRRNFTAPPGVPLPSPLTPIQSLNSTNTTTQLDSHYQQSLMMQAHQHVNTGMNATAKIPPPGIYPSTTRMDYDVNTGWNTASGAPWNMDEEFLPRPMPHQEQQAFVQHGMQRSSKEEAQDFFGAFLKAASVNSNPHDETQNEAMYMHLPPNRSVTLPKETHTTETVPSMSFQDPAIMSVRLSNPPDSPYRTPSTSVVPQPHQQLPTIGGHRLSSPMMHTWNGTNSLSSKVARVSTEDFEKQAANAQRQAELLEHRLKTVIKKTAHHLPDAWKLDLVMEKDVIDSIYYLVEKLLVDDADRCGASPLRDASLVAECPVRR</sequence>
<dbReference type="InterPro" id="IPR035979">
    <property type="entry name" value="RBD_domain_sf"/>
</dbReference>
<evidence type="ECO:0000313" key="8">
    <source>
        <dbReference type="Proteomes" id="UP000789739"/>
    </source>
</evidence>
<dbReference type="AlphaFoldDB" id="A0A9N9AYA1"/>
<feature type="compositionally biased region" description="Low complexity" evidence="4">
    <location>
        <begin position="289"/>
        <end position="304"/>
    </location>
</feature>
<reference evidence="7" key="1">
    <citation type="submission" date="2021-06" db="EMBL/GenBank/DDBJ databases">
        <authorList>
            <person name="Kallberg Y."/>
            <person name="Tangrot J."/>
            <person name="Rosling A."/>
        </authorList>
    </citation>
    <scope>NUCLEOTIDE SEQUENCE</scope>
    <source>
        <strain evidence="7">BR232B</strain>
    </source>
</reference>
<feature type="region of interest" description="Disordered" evidence="4">
    <location>
        <begin position="529"/>
        <end position="567"/>
    </location>
</feature>
<dbReference type="PROSITE" id="PS50102">
    <property type="entry name" value="RRM"/>
    <property type="match status" value="1"/>
</dbReference>
<keyword evidence="2" id="KW-0863">Zinc-finger</keyword>
<dbReference type="InterPro" id="IPR034261">
    <property type="entry name" value="CNOT4_RRM"/>
</dbReference>
<dbReference type="CDD" id="cd12438">
    <property type="entry name" value="RRM_CNOT4"/>
    <property type="match status" value="1"/>
</dbReference>
<dbReference type="GO" id="GO:0003723">
    <property type="term" value="F:RNA binding"/>
    <property type="evidence" value="ECO:0007669"/>
    <property type="project" value="UniProtKB-UniRule"/>
</dbReference>
<protein>
    <submittedName>
        <fullName evidence="7">3417_t:CDS:1</fullName>
    </submittedName>
</protein>
<name>A0A9N9AYA1_9GLOM</name>
<evidence type="ECO:0000259" key="5">
    <source>
        <dbReference type="PROSITE" id="PS50102"/>
    </source>
</evidence>